<proteinExistence type="inferred from homology"/>
<comment type="cofactor">
    <cofactor evidence="1">
        <name>[4Fe-4S] cluster</name>
        <dbReference type="ChEBI" id="CHEBI:49883"/>
    </cofactor>
</comment>
<organism evidence="11 12">
    <name type="scientific">[Clostridium] polysaccharolyticum</name>
    <dbReference type="NCBI Taxonomy" id="29364"/>
    <lineage>
        <taxon>Bacteria</taxon>
        <taxon>Bacillati</taxon>
        <taxon>Bacillota</taxon>
        <taxon>Clostridia</taxon>
        <taxon>Lachnospirales</taxon>
        <taxon>Lachnospiraceae</taxon>
    </lineage>
</organism>
<dbReference type="GO" id="GO:0046872">
    <property type="term" value="F:metal ion binding"/>
    <property type="evidence" value="ECO:0007669"/>
    <property type="project" value="UniProtKB-KW"/>
</dbReference>
<reference evidence="11 12" key="1">
    <citation type="submission" date="2016-10" db="EMBL/GenBank/DDBJ databases">
        <authorList>
            <person name="de Groot N.N."/>
        </authorList>
    </citation>
    <scope>NUCLEOTIDE SEQUENCE [LARGE SCALE GENOMIC DNA]</scope>
    <source>
        <strain evidence="11 12">DSM 1801</strain>
    </source>
</reference>
<keyword evidence="7" id="KW-0411">Iron-sulfur</keyword>
<dbReference type="InterPro" id="IPR013985">
    <property type="entry name" value="Ald_Fedxn_OxRdtase_dom3"/>
</dbReference>
<dbReference type="GO" id="GO:0051539">
    <property type="term" value="F:4 iron, 4 sulfur cluster binding"/>
    <property type="evidence" value="ECO:0007669"/>
    <property type="project" value="UniProtKB-KW"/>
</dbReference>
<evidence type="ECO:0000256" key="7">
    <source>
        <dbReference type="ARBA" id="ARBA00023014"/>
    </source>
</evidence>
<name>A0A1I0EDP7_9FIRM</name>
<dbReference type="Proteomes" id="UP000199800">
    <property type="component" value="Unassembled WGS sequence"/>
</dbReference>
<dbReference type="AlphaFoldDB" id="A0A1I0EDP7"/>
<dbReference type="EMBL" id="FOHN01000020">
    <property type="protein sequence ID" value="SET43278.1"/>
    <property type="molecule type" value="Genomic_DNA"/>
</dbReference>
<evidence type="ECO:0000256" key="2">
    <source>
        <dbReference type="ARBA" id="ARBA00011032"/>
    </source>
</evidence>
<dbReference type="InterPro" id="IPR001203">
    <property type="entry name" value="OxRdtase_Ald_Fedxn_C"/>
</dbReference>
<protein>
    <submittedName>
        <fullName evidence="11">Aldehyde:ferredoxin oxidoreductase</fullName>
    </submittedName>
</protein>
<evidence type="ECO:0000256" key="1">
    <source>
        <dbReference type="ARBA" id="ARBA00001966"/>
    </source>
</evidence>
<comment type="similarity">
    <text evidence="2">Belongs to the AOR/FOR family.</text>
</comment>
<dbReference type="GO" id="GO:0016625">
    <property type="term" value="F:oxidoreductase activity, acting on the aldehyde or oxo group of donors, iron-sulfur protein as acceptor"/>
    <property type="evidence" value="ECO:0007669"/>
    <property type="project" value="InterPro"/>
</dbReference>
<keyword evidence="9" id="KW-0175">Coiled coil</keyword>
<dbReference type="Gene3D" id="3.60.9.10">
    <property type="entry name" value="Aldehyde ferredoxin oxidoreductase, N-terminal domain"/>
    <property type="match status" value="1"/>
</dbReference>
<dbReference type="Pfam" id="PF02730">
    <property type="entry name" value="AFOR_N"/>
    <property type="match status" value="1"/>
</dbReference>
<dbReference type="PANTHER" id="PTHR30038:SF7">
    <property type="entry name" value="TUNGSTEN-CONTAINING GLYCERALDEHYDE-3-PHOSPHATE:FERREDOXIN OXIDOREDUCTASE"/>
    <property type="match status" value="1"/>
</dbReference>
<dbReference type="SMART" id="SM00790">
    <property type="entry name" value="AFOR_N"/>
    <property type="match status" value="1"/>
</dbReference>
<comment type="cofactor">
    <cofactor evidence="8">
        <name>tungstopterin</name>
        <dbReference type="ChEBI" id="CHEBI:30402"/>
    </cofactor>
</comment>
<keyword evidence="5" id="KW-0560">Oxidoreductase</keyword>
<evidence type="ECO:0000256" key="5">
    <source>
        <dbReference type="ARBA" id="ARBA00023002"/>
    </source>
</evidence>
<keyword evidence="12" id="KW-1185">Reference proteome</keyword>
<dbReference type="GO" id="GO:0009055">
    <property type="term" value="F:electron transfer activity"/>
    <property type="evidence" value="ECO:0007669"/>
    <property type="project" value="InterPro"/>
</dbReference>
<gene>
    <name evidence="11" type="ORF">SAMN04487772_12027</name>
</gene>
<dbReference type="OrthoDB" id="9763894at2"/>
<dbReference type="Gene3D" id="1.10.569.10">
    <property type="entry name" value="Aldehyde Ferredoxin Oxidoreductase Protein, subunit A, domain 2"/>
    <property type="match status" value="1"/>
</dbReference>
<evidence type="ECO:0000256" key="4">
    <source>
        <dbReference type="ARBA" id="ARBA00022723"/>
    </source>
</evidence>
<evidence type="ECO:0000256" key="9">
    <source>
        <dbReference type="SAM" id="Coils"/>
    </source>
</evidence>
<dbReference type="InterPro" id="IPR036021">
    <property type="entry name" value="Tungsten_al_ferr_oxy-like_C"/>
</dbReference>
<evidence type="ECO:0000256" key="6">
    <source>
        <dbReference type="ARBA" id="ARBA00023004"/>
    </source>
</evidence>
<dbReference type="InterPro" id="IPR013983">
    <property type="entry name" value="Ald_Fedxn_OxRdtase_N"/>
</dbReference>
<dbReference type="Pfam" id="PF01314">
    <property type="entry name" value="AFOR_C"/>
    <property type="match status" value="1"/>
</dbReference>
<dbReference type="InterPro" id="IPR013984">
    <property type="entry name" value="Ald_Fedxn_OxRdtase_dom2"/>
</dbReference>
<keyword evidence="6" id="KW-0408">Iron</keyword>
<dbReference type="SUPFAM" id="SSF56228">
    <property type="entry name" value="Aldehyde ferredoxin oxidoreductase, N-terminal domain"/>
    <property type="match status" value="1"/>
</dbReference>
<dbReference type="STRING" id="29364.SAMN04487772_12027"/>
<dbReference type="SUPFAM" id="SSF48310">
    <property type="entry name" value="Aldehyde ferredoxin oxidoreductase, C-terminal domains"/>
    <property type="match status" value="1"/>
</dbReference>
<dbReference type="PANTHER" id="PTHR30038">
    <property type="entry name" value="ALDEHYDE FERREDOXIN OXIDOREDUCTASE"/>
    <property type="match status" value="1"/>
</dbReference>
<feature type="domain" description="Aldehyde ferredoxin oxidoreductase N-terminal" evidence="10">
    <location>
        <begin position="6"/>
        <end position="208"/>
    </location>
</feature>
<dbReference type="RefSeq" id="WP_143066376.1">
    <property type="nucleotide sequence ID" value="NZ_FOHN01000020.1"/>
</dbReference>
<evidence type="ECO:0000313" key="12">
    <source>
        <dbReference type="Proteomes" id="UP000199800"/>
    </source>
</evidence>
<evidence type="ECO:0000259" key="10">
    <source>
        <dbReference type="SMART" id="SM00790"/>
    </source>
</evidence>
<keyword evidence="4" id="KW-0479">Metal-binding</keyword>
<evidence type="ECO:0000313" key="11">
    <source>
        <dbReference type="EMBL" id="SET43278.1"/>
    </source>
</evidence>
<sequence>MRKVRDDDIMWVDLTSGKIRREEVSCELREKFIGGEGINTKLLYDSGAMYHDPMSDENTFIVGIGPSVGTGLMAGNRCSITGKSPLTGIYGDSSTGGNFVLNMRALHIQHIVVMGKAQKPSYLFIDKDGVAKILDAGDSWGMKSVEVVDYFETIHGKRIEVLSIGPAGERQVRFASVIVSRWHAAGRMGMGCIMGNKNLKAIVIETKRPLGIAYHDEENLRKLNKKWFKLAGKSMLTKNESIDGSLFLMERYNKAKCLPIKNCQLGYEKRAEKVYSAPFNLKYVDKKIACYACTARCGRVFEIKDGVYKGEKGRRIDYGAAVSLGPALDIYEWDKIIHLKLIVDELGFDAMEVGGMLAMIMECSERGLIDDKFTNGRKFHYSNMEDIEYLLNCIVDVEDSFGRILAGGTERAAKILGIEKYSYCVKKSSTGTHSKDRLAWSLGYVTSTRGGDHLKNFPFTMLFGGYFADQVAKYIFNVNPKEEIAKPEKKGRVVWWHENYKYAMDSMGFCLFAMHSLPNLGAGYFDEYADILNYIYGTELKDTDIFFASERIYQLQNMINVISGQTIEDYKWPVRNPDENISKEYLEMTTIKSLNNPGMLPEYFKFRGLTADGKPTKQRFKELGLIEEMEALENMPEEGGNTMSQSLEHVAINAKFKFWDKEKAIFMSMLLVHLLGRMEKKRIKEYKLEQMRQEMMENENNLSKQGGRI</sequence>
<dbReference type="Gene3D" id="1.10.599.10">
    <property type="entry name" value="Aldehyde Ferredoxin Oxidoreductase Protein, subunit A, domain 3"/>
    <property type="match status" value="1"/>
</dbReference>
<dbReference type="InterPro" id="IPR036503">
    <property type="entry name" value="Ald_Fedxn_OxRdtase_N_sf"/>
</dbReference>
<evidence type="ECO:0000256" key="8">
    <source>
        <dbReference type="ARBA" id="ARBA00049934"/>
    </source>
</evidence>
<dbReference type="InterPro" id="IPR051919">
    <property type="entry name" value="W-dependent_AOR"/>
</dbReference>
<keyword evidence="3" id="KW-0004">4Fe-4S</keyword>
<evidence type="ECO:0000256" key="3">
    <source>
        <dbReference type="ARBA" id="ARBA00022485"/>
    </source>
</evidence>
<feature type="coiled-coil region" evidence="9">
    <location>
        <begin position="681"/>
        <end position="708"/>
    </location>
</feature>
<accession>A0A1I0EDP7</accession>